<reference evidence="1 2" key="1">
    <citation type="submission" date="2019-02" db="EMBL/GenBank/DDBJ databases">
        <title>Deep-cultivation of Planctomycetes and their phenomic and genomic characterization uncovers novel biology.</title>
        <authorList>
            <person name="Wiegand S."/>
            <person name="Jogler M."/>
            <person name="Boedeker C."/>
            <person name="Pinto D."/>
            <person name="Vollmers J."/>
            <person name="Rivas-Marin E."/>
            <person name="Kohn T."/>
            <person name="Peeters S.H."/>
            <person name="Heuer A."/>
            <person name="Rast P."/>
            <person name="Oberbeckmann S."/>
            <person name="Bunk B."/>
            <person name="Jeske O."/>
            <person name="Meyerdierks A."/>
            <person name="Storesund J.E."/>
            <person name="Kallscheuer N."/>
            <person name="Luecker S."/>
            <person name="Lage O.M."/>
            <person name="Pohl T."/>
            <person name="Merkel B.J."/>
            <person name="Hornburger P."/>
            <person name="Mueller R.-W."/>
            <person name="Bruemmer F."/>
            <person name="Labrenz M."/>
            <person name="Spormann A.M."/>
            <person name="Op Den Camp H."/>
            <person name="Overmann J."/>
            <person name="Amann R."/>
            <person name="Jetten M.S.M."/>
            <person name="Mascher T."/>
            <person name="Medema M.H."/>
            <person name="Devos D.P."/>
            <person name="Kaster A.-K."/>
            <person name="Ovreas L."/>
            <person name="Rohde M."/>
            <person name="Galperin M.Y."/>
            <person name="Jogler C."/>
        </authorList>
    </citation>
    <scope>NUCLEOTIDE SEQUENCE [LARGE SCALE GENOMIC DNA]</scope>
    <source>
        <strain evidence="1 2">Pla52o</strain>
    </source>
</reference>
<organism evidence="1 2">
    <name type="scientific">Novipirellula galeiformis</name>
    <dbReference type="NCBI Taxonomy" id="2528004"/>
    <lineage>
        <taxon>Bacteria</taxon>
        <taxon>Pseudomonadati</taxon>
        <taxon>Planctomycetota</taxon>
        <taxon>Planctomycetia</taxon>
        <taxon>Pirellulales</taxon>
        <taxon>Pirellulaceae</taxon>
        <taxon>Novipirellula</taxon>
    </lineage>
</organism>
<accession>A0A5C6CJ89</accession>
<evidence type="ECO:0000313" key="1">
    <source>
        <dbReference type="EMBL" id="TWU23216.1"/>
    </source>
</evidence>
<dbReference type="Proteomes" id="UP000316304">
    <property type="component" value="Unassembled WGS sequence"/>
</dbReference>
<proteinExistence type="predicted"/>
<comment type="caution">
    <text evidence="1">The sequence shown here is derived from an EMBL/GenBank/DDBJ whole genome shotgun (WGS) entry which is preliminary data.</text>
</comment>
<keyword evidence="2" id="KW-1185">Reference proteome</keyword>
<sequence>MTSTFTWLDDSEAERGKILDMIDLFGEKRLAIS</sequence>
<dbReference type="EMBL" id="SJPT01000004">
    <property type="protein sequence ID" value="TWU23216.1"/>
    <property type="molecule type" value="Genomic_DNA"/>
</dbReference>
<evidence type="ECO:0000313" key="2">
    <source>
        <dbReference type="Proteomes" id="UP000316304"/>
    </source>
</evidence>
<name>A0A5C6CJ89_9BACT</name>
<gene>
    <name evidence="1" type="ORF">Pla52o_27520</name>
</gene>
<protein>
    <submittedName>
        <fullName evidence="1">Uncharacterized protein</fullName>
    </submittedName>
</protein>
<dbReference type="AlphaFoldDB" id="A0A5C6CJ89"/>